<gene>
    <name evidence="2" type="ORF">A9Q02_00515</name>
</gene>
<name>A0A2H3KNH1_9CHLR</name>
<feature type="transmembrane region" description="Helical" evidence="1">
    <location>
        <begin position="388"/>
        <end position="411"/>
    </location>
</feature>
<comment type="caution">
    <text evidence="2">The sequence shown here is derived from an EMBL/GenBank/DDBJ whole genome shotgun (WGS) entry which is preliminary data.</text>
</comment>
<reference evidence="2 3" key="1">
    <citation type="submission" date="2016-05" db="EMBL/GenBank/DDBJ databases">
        <authorList>
            <person name="Lavstsen T."/>
            <person name="Jespersen J.S."/>
        </authorList>
    </citation>
    <scope>NUCLEOTIDE SEQUENCE [LARGE SCALE GENOMIC DNA]</scope>
    <source>
        <strain evidence="2 3">B7-9</strain>
    </source>
</reference>
<keyword evidence="1" id="KW-1133">Transmembrane helix</keyword>
<dbReference type="AlphaFoldDB" id="A0A2H3KNH1"/>
<evidence type="ECO:0000313" key="2">
    <source>
        <dbReference type="EMBL" id="PDV99736.1"/>
    </source>
</evidence>
<dbReference type="EMBL" id="LYXE01000063">
    <property type="protein sequence ID" value="PDV99736.1"/>
    <property type="molecule type" value="Genomic_DNA"/>
</dbReference>
<proteinExistence type="predicted"/>
<keyword evidence="1" id="KW-0812">Transmembrane</keyword>
<sequence>MKSRSLHWLPVLLALVVLVAPMPALRAAQVETLSLQARPLFGDLFRTATWFPVVVEVENRGVDRTVQVQVGTRDGAQYAVLLELPREARKAVTLYAYMTPSSRRLFVRVLEDGRELATQPLQLMPANARAHVIGVVSDRDRPLRLPERLPDGQPLLVMPVISADLPSHPLGLTMFHTLLLDEITANELRDDQQMALHEWVVRGGRLMIGGGDQLPGLLASLSASLRAAHVVEVRPLSAAALVGTPGVAVADVPFARLEPVADQAGRLSYRLPLTLPGIDDSIAVEQTLGQGLITVLAVPPGHPTLLAWDGWSFFWGELLRSASPLPPGFVPEQTSVDSFLESNMAASLTSLPALEFPPLGLLMVLVATYILLVGPGTFLLLRHLDRQALGWIVVPLITLVFAGLTYGVGFWQRGNAVLFNQVTLIEPAAGSGGVARARSFLGIFSPQREEYTLPVQTVVSSRVPPLMRPISIQGPWDMTLPSGGIYHQDDRFSAVRDLTIAQWSMRALMTDTSIPLEGLQSRLIFHGERLEGEVTNNTPLILREAHLMQGNQVLRLGDLAPGATASGVLQVVQQDQMFGTVFVPVSYLMYGEELQQQGLPGGQPLGPDLQQRVRILDARFSYGPGQHQSEPLLVAWADTAAVRFGDEQLRVDRQELALITAVPRIEVSVTEVNLSEQWMQVQFEPSATNFCYGGQGNGLALMPQPQVLQLRLPRDLYGLRPTALTLLTSGDGGWPDGTNVALYDWVTGNWVVQSVGSSMADRSFAVAQPERFLSSNGTVRMQVSNELPQVAFSCVYLGISVRGALP</sequence>
<accession>A0A2H3KNH1</accession>
<dbReference type="RefSeq" id="WP_097651501.1">
    <property type="nucleotide sequence ID" value="NZ_LYXE01000063.1"/>
</dbReference>
<evidence type="ECO:0000313" key="3">
    <source>
        <dbReference type="Proteomes" id="UP000220922"/>
    </source>
</evidence>
<organism evidence="2 3">
    <name type="scientific">Candidatus Chloroploca asiatica</name>
    <dbReference type="NCBI Taxonomy" id="1506545"/>
    <lineage>
        <taxon>Bacteria</taxon>
        <taxon>Bacillati</taxon>
        <taxon>Chloroflexota</taxon>
        <taxon>Chloroflexia</taxon>
        <taxon>Chloroflexales</taxon>
        <taxon>Chloroflexineae</taxon>
        <taxon>Oscillochloridaceae</taxon>
        <taxon>Candidatus Chloroploca</taxon>
    </lineage>
</organism>
<dbReference type="Proteomes" id="UP000220922">
    <property type="component" value="Unassembled WGS sequence"/>
</dbReference>
<protein>
    <submittedName>
        <fullName evidence="2">Uncharacterized protein</fullName>
    </submittedName>
</protein>
<keyword evidence="3" id="KW-1185">Reference proteome</keyword>
<evidence type="ECO:0000256" key="1">
    <source>
        <dbReference type="SAM" id="Phobius"/>
    </source>
</evidence>
<feature type="transmembrane region" description="Helical" evidence="1">
    <location>
        <begin position="359"/>
        <end position="381"/>
    </location>
</feature>
<dbReference type="OrthoDB" id="137965at2"/>
<keyword evidence="1" id="KW-0472">Membrane</keyword>